<dbReference type="Gene3D" id="3.40.570.10">
    <property type="entry name" value="Extracellular Endonuclease, subunit A"/>
    <property type="match status" value="1"/>
</dbReference>
<evidence type="ECO:0000259" key="5">
    <source>
        <dbReference type="PROSITE" id="PS50240"/>
    </source>
</evidence>
<gene>
    <name evidence="6" type="ORF">FKV68_22815</name>
</gene>
<dbReference type="Pfam" id="PF01223">
    <property type="entry name" value="Endonuclease_NS"/>
    <property type="match status" value="1"/>
</dbReference>
<reference evidence="6 7" key="1">
    <citation type="submission" date="2019-06" db="EMBL/GenBank/DDBJ databases">
        <title>Complete genome sequence of Ensifer mexicanus ITTG R7 isolated from nodules of Acacia angustissima (Mill.) Kuntze.</title>
        <authorList>
            <person name="Rincon-Rosales R."/>
            <person name="Rogel M.A."/>
            <person name="Guerrero G."/>
            <person name="Rincon-Molina C.I."/>
            <person name="Lopez-Lopez A."/>
            <person name="Martinez-Romero E."/>
        </authorList>
    </citation>
    <scope>NUCLEOTIDE SEQUENCE [LARGE SCALE GENOMIC DNA]</scope>
    <source>
        <strain evidence="6 7">ITTG R7</strain>
        <plasmid evidence="7">pemeittgr7b</plasmid>
    </source>
</reference>
<dbReference type="PROSITE" id="PS50240">
    <property type="entry name" value="TRYPSIN_DOM"/>
    <property type="match status" value="1"/>
</dbReference>
<dbReference type="Proteomes" id="UP000510721">
    <property type="component" value="Plasmid pEmeITTGR7b"/>
</dbReference>
<feature type="active site" description="Proton acceptor" evidence="2">
    <location>
        <position position="103"/>
    </location>
</feature>
<dbReference type="InterPro" id="IPR043504">
    <property type="entry name" value="Peptidase_S1_PA_chymotrypsin"/>
</dbReference>
<dbReference type="GO" id="GO:0004252">
    <property type="term" value="F:serine-type endopeptidase activity"/>
    <property type="evidence" value="ECO:0007669"/>
    <property type="project" value="InterPro"/>
</dbReference>
<dbReference type="InterPro" id="IPR001314">
    <property type="entry name" value="Peptidase_S1A"/>
</dbReference>
<dbReference type="Pfam" id="PF00089">
    <property type="entry name" value="Trypsin"/>
    <property type="match status" value="1"/>
</dbReference>
<evidence type="ECO:0000313" key="6">
    <source>
        <dbReference type="EMBL" id="QLL64282.1"/>
    </source>
</evidence>
<evidence type="ECO:0000256" key="3">
    <source>
        <dbReference type="PIRSR" id="PIRSR640255-2"/>
    </source>
</evidence>
<proteinExistence type="predicted"/>
<dbReference type="InterPro" id="IPR020821">
    <property type="entry name" value="ENPP1-3/EXOG-like_nuc-like"/>
</dbReference>
<evidence type="ECO:0000256" key="4">
    <source>
        <dbReference type="RuleBase" id="RU363034"/>
    </source>
</evidence>
<dbReference type="SMART" id="SM00477">
    <property type="entry name" value="NUC"/>
    <property type="match status" value="1"/>
</dbReference>
<dbReference type="AlphaFoldDB" id="A0A859QG18"/>
<dbReference type="InterPro" id="IPR001254">
    <property type="entry name" value="Trypsin_dom"/>
</dbReference>
<dbReference type="GO" id="GO:0004519">
    <property type="term" value="F:endonuclease activity"/>
    <property type="evidence" value="ECO:0007669"/>
    <property type="project" value="TreeGrafter"/>
</dbReference>
<dbReference type="InterPro" id="IPR001604">
    <property type="entry name" value="Endo_G_ENPP1-like_dom"/>
</dbReference>
<keyword evidence="4" id="KW-0720">Serine protease</keyword>
<dbReference type="InterPro" id="IPR040255">
    <property type="entry name" value="Non-specific_endonuclease"/>
</dbReference>
<keyword evidence="1" id="KW-1015">Disulfide bond</keyword>
<accession>A0A859QG18</accession>
<dbReference type="KEGG" id="emx:FKV68_22815"/>
<protein>
    <submittedName>
        <fullName evidence="6">Trypsin-like serine protease</fullName>
    </submittedName>
</protein>
<geneLocation type="plasmid" evidence="7">
    <name>pemeittgr7b</name>
</geneLocation>
<keyword evidence="7" id="KW-1185">Reference proteome</keyword>
<dbReference type="PANTHER" id="PTHR13966">
    <property type="entry name" value="ENDONUCLEASE RELATED"/>
    <property type="match status" value="1"/>
</dbReference>
<dbReference type="SUPFAM" id="SSF50494">
    <property type="entry name" value="Trypsin-like serine proteases"/>
    <property type="match status" value="1"/>
</dbReference>
<dbReference type="GO" id="GO:0006508">
    <property type="term" value="P:proteolysis"/>
    <property type="evidence" value="ECO:0007669"/>
    <property type="project" value="UniProtKB-KW"/>
</dbReference>
<keyword evidence="4" id="KW-0378">Hydrolase</keyword>
<dbReference type="InterPro" id="IPR018114">
    <property type="entry name" value="TRYPSIN_HIS"/>
</dbReference>
<keyword evidence="3" id="KW-0479">Metal-binding</keyword>
<dbReference type="SUPFAM" id="SSF54060">
    <property type="entry name" value="His-Me finger endonucleases"/>
    <property type="match status" value="1"/>
</dbReference>
<dbReference type="GO" id="GO:0003676">
    <property type="term" value="F:nucleic acid binding"/>
    <property type="evidence" value="ECO:0007669"/>
    <property type="project" value="InterPro"/>
</dbReference>
<evidence type="ECO:0000256" key="2">
    <source>
        <dbReference type="PIRSR" id="PIRSR640255-1"/>
    </source>
</evidence>
<dbReference type="Gene3D" id="2.40.10.10">
    <property type="entry name" value="Trypsin-like serine proteases"/>
    <property type="match status" value="1"/>
</dbReference>
<dbReference type="PROSITE" id="PS00134">
    <property type="entry name" value="TRYPSIN_HIS"/>
    <property type="match status" value="1"/>
</dbReference>
<dbReference type="InterPro" id="IPR033116">
    <property type="entry name" value="TRYPSIN_SER"/>
</dbReference>
<dbReference type="PROSITE" id="PS00135">
    <property type="entry name" value="TRYPSIN_SER"/>
    <property type="match status" value="1"/>
</dbReference>
<dbReference type="EMBL" id="CP041240">
    <property type="protein sequence ID" value="QLL64282.1"/>
    <property type="molecule type" value="Genomic_DNA"/>
</dbReference>
<dbReference type="InterPro" id="IPR044929">
    <property type="entry name" value="DNA/RNA_non-sp_Endonuclease_sf"/>
</dbReference>
<evidence type="ECO:0000313" key="7">
    <source>
        <dbReference type="Proteomes" id="UP000510721"/>
    </source>
</evidence>
<feature type="domain" description="Peptidase S1" evidence="5">
    <location>
        <begin position="421"/>
        <end position="654"/>
    </location>
</feature>
<dbReference type="PANTHER" id="PTHR13966:SF5">
    <property type="entry name" value="ENDONUCLEASE G, MITOCHONDRIAL"/>
    <property type="match status" value="1"/>
</dbReference>
<dbReference type="SMART" id="SM00020">
    <property type="entry name" value="Tryp_SPc"/>
    <property type="match status" value="1"/>
</dbReference>
<feature type="binding site" evidence="3">
    <location>
        <position position="139"/>
    </location>
    <ligand>
        <name>Mg(2+)</name>
        <dbReference type="ChEBI" id="CHEBI:18420"/>
        <note>catalytic</note>
    </ligand>
</feature>
<dbReference type="SMART" id="SM00892">
    <property type="entry name" value="Endonuclease_NS"/>
    <property type="match status" value="1"/>
</dbReference>
<sequence length="663" mass="70744">MAQPELVIPYDPGFLGDGFRVPMPALGDAARARAVGDGQVFDYTHYSLVMDRGRRTAMLTANNIDASRKVQIGGGLTWIMDERVGEHQLGRETYDHNQIDKGHLVRREDVLWGTVAEARAANKATYFYSNASPQHKNFNQDEWKAIEDWVLERATDFSYRLCVFTGPVFTDSDPTLADLPPELRAVSPPARLPAAFWKVIVLRDAEAGGDDLSAVAFAIKQSEAWNDMHGQRLLDLKLHQVTMAAIETWTGLDFGMLKEVDELAAARVRLRSVAAGDAWPIIGAASDITWSGNERRARGQRAARGIAGTRNAAAAPLSATCCGRNPFDAQVAIAALSTDLVRLADSVAATPVARTPRGVGGPRGVTTAEGAAGNTQIEALVAAAPEAMRDRVLRFARAITQEGQVARGERLPESAEANKRVVGGGLVPPGAFLHCVCIGTPDWACTGVLVAPRVVLTAAHCGGAINRIMAGGTTVLPYLSADARVIAVRKAVVHPDYRAHPRNENDITVLILDAPALTPPAVFAKPEEIGAASSFDIVGFGYNDPVRPLGLGTKRRVTVDLPAIMARMPDEDLGQLPEMLGFHPNYEFVAGRKMLGKDSCNGDSGGPIYIPVGGNFKLAGLTSRATRGASVGCGDGGIYVQPQRFRDWIDATVAAAGVEPLGG</sequence>
<name>A0A859QG18_9HYPH</name>
<keyword evidence="6" id="KW-0614">Plasmid</keyword>
<dbReference type="GO" id="GO:0046872">
    <property type="term" value="F:metal ion binding"/>
    <property type="evidence" value="ECO:0007669"/>
    <property type="project" value="UniProtKB-KW"/>
</dbReference>
<evidence type="ECO:0000256" key="1">
    <source>
        <dbReference type="ARBA" id="ARBA00023157"/>
    </source>
</evidence>
<dbReference type="InterPro" id="IPR044925">
    <property type="entry name" value="His-Me_finger_sf"/>
</dbReference>
<dbReference type="PRINTS" id="PR00722">
    <property type="entry name" value="CHYMOTRYPSIN"/>
</dbReference>
<dbReference type="InterPro" id="IPR009003">
    <property type="entry name" value="Peptidase_S1_PA"/>
</dbReference>
<organism evidence="6 7">
    <name type="scientific">Sinorhizobium mexicanum</name>
    <dbReference type="NCBI Taxonomy" id="375549"/>
    <lineage>
        <taxon>Bacteria</taxon>
        <taxon>Pseudomonadati</taxon>
        <taxon>Pseudomonadota</taxon>
        <taxon>Alphaproteobacteria</taxon>
        <taxon>Hyphomicrobiales</taxon>
        <taxon>Rhizobiaceae</taxon>
        <taxon>Sinorhizobium/Ensifer group</taxon>
        <taxon>Sinorhizobium</taxon>
    </lineage>
</organism>
<keyword evidence="4 6" id="KW-0645">Protease</keyword>